<dbReference type="EMBL" id="AP025516">
    <property type="protein sequence ID" value="BDD85937.1"/>
    <property type="molecule type" value="Genomic_DNA"/>
</dbReference>
<protein>
    <recommendedName>
        <fullName evidence="4">DUF1804 family protein</fullName>
    </recommendedName>
</protein>
<organism evidence="1 3">
    <name type="scientific">Desulfofustis limnaeus</name>
    <dbReference type="NCBI Taxonomy" id="2740163"/>
    <lineage>
        <taxon>Bacteria</taxon>
        <taxon>Pseudomonadati</taxon>
        <taxon>Thermodesulfobacteriota</taxon>
        <taxon>Desulfobulbia</taxon>
        <taxon>Desulfobulbales</taxon>
        <taxon>Desulfocapsaceae</taxon>
        <taxon>Desulfofustis</taxon>
    </lineage>
</organism>
<evidence type="ECO:0000313" key="2">
    <source>
        <dbReference type="EMBL" id="BDD88880.1"/>
    </source>
</evidence>
<reference evidence="1 3" key="1">
    <citation type="submission" date="2022-01" db="EMBL/GenBank/DDBJ databases">
        <title>Desulfofustis limnae sp. nov., a novel mesophilic sulfate-reducing bacterium isolated from marsh soil.</title>
        <authorList>
            <person name="Watanabe M."/>
            <person name="Takahashi A."/>
            <person name="Kojima H."/>
            <person name="Fukui M."/>
        </authorList>
    </citation>
    <scope>NUCLEOTIDE SEQUENCE [LARGE SCALE GENOMIC DNA]</scope>
    <source>
        <strain evidence="1 3">PPLL</strain>
    </source>
</reference>
<evidence type="ECO:0000313" key="3">
    <source>
        <dbReference type="Proteomes" id="UP000830055"/>
    </source>
</evidence>
<name>A0ABM7W4X5_9BACT</name>
<evidence type="ECO:0000313" key="1">
    <source>
        <dbReference type="EMBL" id="BDD85937.1"/>
    </source>
</evidence>
<gene>
    <name evidence="1" type="ORF">DPPLL_03020</name>
    <name evidence="2" type="ORF">DPPLL_32450</name>
</gene>
<dbReference type="EMBL" id="AP025516">
    <property type="protein sequence ID" value="BDD88880.1"/>
    <property type="molecule type" value="Genomic_DNA"/>
</dbReference>
<proteinExistence type="predicted"/>
<sequence>MASKGDKAYLAPQAQRLYAEGLSLSAISAQLSVSVTSLARWKAETLTPGQEMDEWDRARSQKRGNIQRLRDLFEDQLQFLENQHASERTAPMMDTLSKIGALLERWDKLEKARSVAEAVVTEVKKSGLSDEMADDIRRRILGIGE</sequence>
<dbReference type="Proteomes" id="UP000830055">
    <property type="component" value="Chromosome"/>
</dbReference>
<keyword evidence="3" id="KW-1185">Reference proteome</keyword>
<dbReference type="RefSeq" id="WP_284152211.1">
    <property type="nucleotide sequence ID" value="NZ_AP025516.1"/>
</dbReference>
<accession>A0ABM7W4X5</accession>
<evidence type="ECO:0008006" key="4">
    <source>
        <dbReference type="Google" id="ProtNLM"/>
    </source>
</evidence>